<evidence type="ECO:0000256" key="3">
    <source>
        <dbReference type="SAM" id="MobiDB-lite"/>
    </source>
</evidence>
<keyword evidence="4" id="KW-1185">Reference proteome</keyword>
<feature type="region of interest" description="Disordered" evidence="3">
    <location>
        <begin position="349"/>
        <end position="399"/>
    </location>
</feature>
<dbReference type="GeneID" id="102545734"/>
<keyword evidence="1" id="KW-0433">Leucine-rich repeat</keyword>
<proteinExistence type="predicted"/>
<dbReference type="InterPro" id="IPR001611">
    <property type="entry name" value="Leu-rich_rpt"/>
</dbReference>
<dbReference type="PANTHER" id="PTHR45973:SF35">
    <property type="entry name" value="LEUCINE-RICH REPEAT-CONTAINING PROTEIN 43"/>
    <property type="match status" value="1"/>
</dbReference>
<dbReference type="InterPro" id="IPR050576">
    <property type="entry name" value="Cilia_flagella_integrity"/>
</dbReference>
<evidence type="ECO:0000313" key="5">
    <source>
        <dbReference type="RefSeq" id="XP_072809787.1"/>
    </source>
</evidence>
<dbReference type="PANTHER" id="PTHR45973">
    <property type="entry name" value="PROTEIN PHOSPHATASE 1 REGULATORY SUBUNIT SDS22-RELATED"/>
    <property type="match status" value="1"/>
</dbReference>
<evidence type="ECO:0000313" key="4">
    <source>
        <dbReference type="Proteomes" id="UP001652581"/>
    </source>
</evidence>
<sequence length="600" mass="66295">MEAPAGTVSAAVREHLRQLCLREFPCGIGSWNKSRFLPQTSRAWRELVPREEEAVSPGEETVEDLLGLVRSPHSPWALPEGSSAEDRFLRELAIQNPLVLKDSFFYTYFKSLRVVDKQVSLVDKDLLKFVKLEELILSANLIKEIDPANLPPTLKVLELYGNKMSSMECLCAGPPPGLQHLGLGHNKLLGPLESLYVTSDHWPNLVSLDLSFNDLTDLQSMVASLRTLPCLRLLVLQGNPLALVPYYRGFTIDSLSRLCVLDDITVASSEKHQFRGLRHSGDLLTQEAQLVVTIGNVRGVLDTSVLDPEPGPQGPFITYSYYVTYDFVEDEEAEGNGYGGVLAEIVKPSPSTEQLGEDVPEEVVEEAEDSVESGPVSQSQLGEMEESLVSGGSAPLPRTSVDSAEELAKLRPHLDPRLCPSPGTVLFSTVRKPWADVIPCNYEMQHTLSDLVPLKAFLMSGTTVTIVEEKEQKEGKKKKELLKDLRQDPPILRVLGSGRVALEPLLAGEPFVSTVCDFGVIRTLETDKLTFFRDSKNKKARKDAMEAKKSKTKLPAAIEKGKSLVSVYESNYHPDPLTVEVQIQLTQCRSAEEALRALVL</sequence>
<evidence type="ECO:0000256" key="1">
    <source>
        <dbReference type="ARBA" id="ARBA00022614"/>
    </source>
</evidence>
<accession>A0ABM5CMB2</accession>
<dbReference type="RefSeq" id="XP_072809787.1">
    <property type="nucleotide sequence ID" value="XM_072953686.1"/>
</dbReference>
<gene>
    <name evidence="5" type="primary">LRRC43</name>
</gene>
<dbReference type="PROSITE" id="PS51450">
    <property type="entry name" value="LRR"/>
    <property type="match status" value="1"/>
</dbReference>
<feature type="compositionally biased region" description="Acidic residues" evidence="3">
    <location>
        <begin position="355"/>
        <end position="371"/>
    </location>
</feature>
<protein>
    <submittedName>
        <fullName evidence="5">Leucine-rich repeat-containing protein 43 isoform X5</fullName>
    </submittedName>
</protein>
<dbReference type="Proteomes" id="UP001652581">
    <property type="component" value="Chromosome 32"/>
</dbReference>
<dbReference type="Gene3D" id="3.80.10.10">
    <property type="entry name" value="Ribonuclease Inhibitor"/>
    <property type="match status" value="1"/>
</dbReference>
<dbReference type="InterPro" id="IPR032675">
    <property type="entry name" value="LRR_dom_sf"/>
</dbReference>
<dbReference type="SUPFAM" id="SSF52058">
    <property type="entry name" value="L domain-like"/>
    <property type="match status" value="1"/>
</dbReference>
<reference evidence="5" key="1">
    <citation type="submission" date="2025-08" db="UniProtKB">
        <authorList>
            <consortium name="RefSeq"/>
        </authorList>
    </citation>
    <scope>IDENTIFICATION</scope>
</reference>
<organism evidence="4 5">
    <name type="scientific">Vicugna pacos</name>
    <name type="common">Alpaca</name>
    <name type="synonym">Lama pacos</name>
    <dbReference type="NCBI Taxonomy" id="30538"/>
    <lineage>
        <taxon>Eukaryota</taxon>
        <taxon>Metazoa</taxon>
        <taxon>Chordata</taxon>
        <taxon>Craniata</taxon>
        <taxon>Vertebrata</taxon>
        <taxon>Euteleostomi</taxon>
        <taxon>Mammalia</taxon>
        <taxon>Eutheria</taxon>
        <taxon>Laurasiatheria</taxon>
        <taxon>Artiodactyla</taxon>
        <taxon>Tylopoda</taxon>
        <taxon>Camelidae</taxon>
        <taxon>Vicugna</taxon>
    </lineage>
</organism>
<keyword evidence="2" id="KW-0677">Repeat</keyword>
<evidence type="ECO:0000256" key="2">
    <source>
        <dbReference type="ARBA" id="ARBA00022737"/>
    </source>
</evidence>
<name>A0ABM5CMB2_VICPA</name>